<gene>
    <name evidence="1" type="primary">ctb</name>
    <name evidence="1" type="ORF">PFRI_00560</name>
</gene>
<comment type="caution">
    <text evidence="1">The sequence shown here is derived from an EMBL/GenBank/DDBJ whole genome shotgun (WGS) entry which is preliminary data.</text>
</comment>
<name>A0A1L9P2G9_9RHOB</name>
<sequence length="132" mass="14681">MLARFDITAAEIDRVTTAFYAKVRVHDTLGPVFAKHVEKWPNHEAKIAGFWRNAILLERTYNGNPMQIHKAAGNVHATHFPIWLDLFDQVLAENLTPDIAQSWSALAHRIGRGLSMGLTPATKTSDAPPSLL</sequence>
<accession>A0A1L9P2G9</accession>
<dbReference type="AlphaFoldDB" id="A0A1L9P2G9"/>
<dbReference type="OrthoDB" id="25954at2"/>
<dbReference type="GO" id="GO:0020037">
    <property type="term" value="F:heme binding"/>
    <property type="evidence" value="ECO:0007669"/>
    <property type="project" value="InterPro"/>
</dbReference>
<dbReference type="Gene3D" id="1.10.490.10">
    <property type="entry name" value="Globins"/>
    <property type="match status" value="1"/>
</dbReference>
<dbReference type="SUPFAM" id="SSF46458">
    <property type="entry name" value="Globin-like"/>
    <property type="match status" value="1"/>
</dbReference>
<organism evidence="1 2">
    <name type="scientific">Planktotalea frisia</name>
    <dbReference type="NCBI Taxonomy" id="696762"/>
    <lineage>
        <taxon>Bacteria</taxon>
        <taxon>Pseudomonadati</taxon>
        <taxon>Pseudomonadota</taxon>
        <taxon>Alphaproteobacteria</taxon>
        <taxon>Rhodobacterales</taxon>
        <taxon>Paracoccaceae</taxon>
        <taxon>Planktotalea</taxon>
    </lineage>
</organism>
<dbReference type="InterPro" id="IPR012292">
    <property type="entry name" value="Globin/Proto"/>
</dbReference>
<protein>
    <submittedName>
        <fullName evidence="1">Group 3 truncated hemoglobin ctb</fullName>
    </submittedName>
</protein>
<dbReference type="EMBL" id="MLCB01000005">
    <property type="protein sequence ID" value="OJI95692.1"/>
    <property type="molecule type" value="Genomic_DNA"/>
</dbReference>
<proteinExistence type="predicted"/>
<dbReference type="GO" id="GO:0019825">
    <property type="term" value="F:oxygen binding"/>
    <property type="evidence" value="ECO:0007669"/>
    <property type="project" value="InterPro"/>
</dbReference>
<dbReference type="InterPro" id="IPR009050">
    <property type="entry name" value="Globin-like_sf"/>
</dbReference>
<dbReference type="CDD" id="cd08916">
    <property type="entry name" value="TrHb3_P"/>
    <property type="match status" value="1"/>
</dbReference>
<dbReference type="STRING" id="696762.PFRI_00560"/>
<evidence type="ECO:0000313" key="1">
    <source>
        <dbReference type="EMBL" id="OJI95692.1"/>
    </source>
</evidence>
<dbReference type="Proteomes" id="UP000184514">
    <property type="component" value="Unassembled WGS sequence"/>
</dbReference>
<reference evidence="1 2" key="1">
    <citation type="submission" date="2016-10" db="EMBL/GenBank/DDBJ databases">
        <title>Genome sequence of Planktotalea frisia SH6-1.</title>
        <authorList>
            <person name="Poehlein A."/>
            <person name="Bakenhus I."/>
            <person name="Voget S."/>
            <person name="Brinkhoff T."/>
            <person name="Simon M."/>
        </authorList>
    </citation>
    <scope>NUCLEOTIDE SEQUENCE [LARGE SCALE GENOMIC DNA]</scope>
    <source>
        <strain evidence="1 2">SH6-1</strain>
    </source>
</reference>
<evidence type="ECO:0000313" key="2">
    <source>
        <dbReference type="Proteomes" id="UP000184514"/>
    </source>
</evidence>
<dbReference type="RefSeq" id="WP_072628770.1">
    <property type="nucleotide sequence ID" value="NZ_MLCB01000005.1"/>
</dbReference>
<keyword evidence="2" id="KW-1185">Reference proteome</keyword>